<feature type="transmembrane region" description="Helical" evidence="6">
    <location>
        <begin position="58"/>
        <end position="77"/>
    </location>
</feature>
<dbReference type="InterPro" id="IPR044770">
    <property type="entry name" value="MFS_spinster-like"/>
</dbReference>
<dbReference type="InterPro" id="IPR036259">
    <property type="entry name" value="MFS_trans_sf"/>
</dbReference>
<sequence>MAFADRNLPAVAAPLLKASLGLSDAQLGLLDGPAFALLYVVGMLVSWPLASSGHRFRLLAGCVATWMLGMVAFALAPSFDVLVVARALVGLGQSAFVPLALGLIVEGSPLPWRARSMAVFTAASAMGRSLALLMGGAVLALLSRWVPASGPAHWRLLFLIMAAPNLVLVVMLLRRVEQAPVLPRPAAVFKQMLASFGQQPGLMCAYFCGAGASVLVVQTVGAWAPSVLHREQGLVPAAAAFAFGAALLVAAPLGHLIAGTLIDKRGKRVTPMTIVAGALLLTVPLLWAVPRATSAAAACGLLALTSLVGGTAAVAALTGLPLMLLTPLRDAGLRLFLVFITLLGVALGPFIAGVVSDGMGVNSRGLSTALYMVCAAAAVFGIASALLTRTGWRRAVVEVVG</sequence>
<dbReference type="InterPro" id="IPR020846">
    <property type="entry name" value="MFS_dom"/>
</dbReference>
<dbReference type="OrthoDB" id="6057322at2"/>
<keyword evidence="5 6" id="KW-0472">Membrane</keyword>
<reference evidence="8 9" key="1">
    <citation type="submission" date="2018-07" db="EMBL/GenBank/DDBJ databases">
        <title>Dyella tabacisoli L4-6T, whole genome shotgun sequence.</title>
        <authorList>
            <person name="Zhou X.-K."/>
            <person name="Li W.-J."/>
            <person name="Duan Y.-Q."/>
        </authorList>
    </citation>
    <scope>NUCLEOTIDE SEQUENCE [LARGE SCALE GENOMIC DNA]</scope>
    <source>
        <strain evidence="8 9">L4-6</strain>
    </source>
</reference>
<evidence type="ECO:0000256" key="6">
    <source>
        <dbReference type="SAM" id="Phobius"/>
    </source>
</evidence>
<feature type="transmembrane region" description="Helical" evidence="6">
    <location>
        <begin position="236"/>
        <end position="257"/>
    </location>
</feature>
<keyword evidence="9" id="KW-1185">Reference proteome</keyword>
<evidence type="ECO:0000256" key="3">
    <source>
        <dbReference type="ARBA" id="ARBA00022692"/>
    </source>
</evidence>
<evidence type="ECO:0000313" key="9">
    <source>
        <dbReference type="Proteomes" id="UP000253782"/>
    </source>
</evidence>
<evidence type="ECO:0000313" key="8">
    <source>
        <dbReference type="EMBL" id="RDD80973.1"/>
    </source>
</evidence>
<dbReference type="GO" id="GO:0022857">
    <property type="term" value="F:transmembrane transporter activity"/>
    <property type="evidence" value="ECO:0007669"/>
    <property type="project" value="InterPro"/>
</dbReference>
<dbReference type="PANTHER" id="PTHR23505:SF79">
    <property type="entry name" value="PROTEIN SPINSTER"/>
    <property type="match status" value="1"/>
</dbReference>
<evidence type="ECO:0000259" key="7">
    <source>
        <dbReference type="PROSITE" id="PS50850"/>
    </source>
</evidence>
<feature type="transmembrane region" description="Helical" evidence="6">
    <location>
        <begin position="117"/>
        <end position="142"/>
    </location>
</feature>
<feature type="transmembrane region" description="Helical" evidence="6">
    <location>
        <begin position="83"/>
        <end position="105"/>
    </location>
</feature>
<feature type="transmembrane region" description="Helical" evidence="6">
    <location>
        <begin position="33"/>
        <end position="51"/>
    </location>
</feature>
<feature type="transmembrane region" description="Helical" evidence="6">
    <location>
        <begin position="269"/>
        <end position="289"/>
    </location>
</feature>
<dbReference type="AlphaFoldDB" id="A0A369UKX6"/>
<proteinExistence type="predicted"/>
<feature type="transmembrane region" description="Helical" evidence="6">
    <location>
        <begin position="335"/>
        <end position="356"/>
    </location>
</feature>
<protein>
    <submittedName>
        <fullName evidence="8">MFS transporter</fullName>
    </submittedName>
</protein>
<keyword evidence="2" id="KW-0813">Transport</keyword>
<comment type="subcellular location">
    <subcellularLocation>
        <location evidence="1">Membrane</location>
        <topology evidence="1">Multi-pass membrane protein</topology>
    </subcellularLocation>
</comment>
<evidence type="ECO:0000256" key="2">
    <source>
        <dbReference type="ARBA" id="ARBA00022448"/>
    </source>
</evidence>
<dbReference type="PANTHER" id="PTHR23505">
    <property type="entry name" value="SPINSTER"/>
    <property type="match status" value="1"/>
</dbReference>
<dbReference type="Gene3D" id="1.20.1250.20">
    <property type="entry name" value="MFS general substrate transporter like domains"/>
    <property type="match status" value="2"/>
</dbReference>
<gene>
    <name evidence="8" type="ORF">DVJ77_14830</name>
</gene>
<accession>A0A369UKX6</accession>
<evidence type="ECO:0000256" key="1">
    <source>
        <dbReference type="ARBA" id="ARBA00004141"/>
    </source>
</evidence>
<feature type="transmembrane region" description="Helical" evidence="6">
    <location>
        <begin position="368"/>
        <end position="387"/>
    </location>
</feature>
<organism evidence="8 9">
    <name type="scientific">Dyella tabacisoli</name>
    <dbReference type="NCBI Taxonomy" id="2282381"/>
    <lineage>
        <taxon>Bacteria</taxon>
        <taxon>Pseudomonadati</taxon>
        <taxon>Pseudomonadota</taxon>
        <taxon>Gammaproteobacteria</taxon>
        <taxon>Lysobacterales</taxon>
        <taxon>Rhodanobacteraceae</taxon>
        <taxon>Dyella</taxon>
    </lineage>
</organism>
<dbReference type="GO" id="GO:0016020">
    <property type="term" value="C:membrane"/>
    <property type="evidence" value="ECO:0007669"/>
    <property type="project" value="UniProtKB-SubCell"/>
</dbReference>
<feature type="domain" description="Major facilitator superfamily (MFS) profile" evidence="7">
    <location>
        <begin position="1"/>
        <end position="393"/>
    </location>
</feature>
<name>A0A369UKX6_9GAMM</name>
<keyword evidence="4 6" id="KW-1133">Transmembrane helix</keyword>
<evidence type="ECO:0000256" key="4">
    <source>
        <dbReference type="ARBA" id="ARBA00022989"/>
    </source>
</evidence>
<dbReference type="PROSITE" id="PS50850">
    <property type="entry name" value="MFS"/>
    <property type="match status" value="1"/>
</dbReference>
<dbReference type="EMBL" id="QQAH01000013">
    <property type="protein sequence ID" value="RDD80973.1"/>
    <property type="molecule type" value="Genomic_DNA"/>
</dbReference>
<comment type="caution">
    <text evidence="8">The sequence shown here is derived from an EMBL/GenBank/DDBJ whole genome shotgun (WGS) entry which is preliminary data.</text>
</comment>
<dbReference type="InterPro" id="IPR011701">
    <property type="entry name" value="MFS"/>
</dbReference>
<feature type="transmembrane region" description="Helical" evidence="6">
    <location>
        <begin position="202"/>
        <end position="224"/>
    </location>
</feature>
<evidence type="ECO:0000256" key="5">
    <source>
        <dbReference type="ARBA" id="ARBA00023136"/>
    </source>
</evidence>
<dbReference type="SUPFAM" id="SSF103473">
    <property type="entry name" value="MFS general substrate transporter"/>
    <property type="match status" value="1"/>
</dbReference>
<feature type="transmembrane region" description="Helical" evidence="6">
    <location>
        <begin position="154"/>
        <end position="173"/>
    </location>
</feature>
<dbReference type="Pfam" id="PF07690">
    <property type="entry name" value="MFS_1"/>
    <property type="match status" value="1"/>
</dbReference>
<feature type="transmembrane region" description="Helical" evidence="6">
    <location>
        <begin position="295"/>
        <end position="323"/>
    </location>
</feature>
<dbReference type="Proteomes" id="UP000253782">
    <property type="component" value="Unassembled WGS sequence"/>
</dbReference>
<keyword evidence="3 6" id="KW-0812">Transmembrane</keyword>